<evidence type="ECO:0000259" key="2">
    <source>
        <dbReference type="Pfam" id="PF04002"/>
    </source>
</evidence>
<feature type="non-terminal residue" evidence="3">
    <location>
        <position position="124"/>
    </location>
</feature>
<dbReference type="InterPro" id="IPR025657">
    <property type="entry name" value="RadC_JAB"/>
</dbReference>
<feature type="region of interest" description="Disordered" evidence="1">
    <location>
        <begin position="1"/>
        <end position="54"/>
    </location>
</feature>
<reference evidence="3" key="1">
    <citation type="submission" date="2013-08" db="EMBL/GenBank/DDBJ databases">
        <authorList>
            <person name="Mendez C."/>
            <person name="Richter M."/>
            <person name="Ferrer M."/>
            <person name="Sanchez J."/>
        </authorList>
    </citation>
    <scope>NUCLEOTIDE SEQUENCE</scope>
</reference>
<name>T1AG20_9ZZZZ</name>
<accession>T1AG20</accession>
<dbReference type="AlphaFoldDB" id="T1AG20"/>
<proteinExistence type="predicted"/>
<feature type="domain" description="RadC-like JAB" evidence="2">
    <location>
        <begin position="75"/>
        <end position="123"/>
    </location>
</feature>
<gene>
    <name evidence="3" type="ORF">B2A_05648</name>
</gene>
<comment type="caution">
    <text evidence="3">The sequence shown here is derived from an EMBL/GenBank/DDBJ whole genome shotgun (WGS) entry which is preliminary data.</text>
</comment>
<evidence type="ECO:0000256" key="1">
    <source>
        <dbReference type="SAM" id="MobiDB-lite"/>
    </source>
</evidence>
<dbReference type="EMBL" id="AUZZ01003931">
    <property type="protein sequence ID" value="EQD55573.1"/>
    <property type="molecule type" value="Genomic_DNA"/>
</dbReference>
<evidence type="ECO:0000313" key="3">
    <source>
        <dbReference type="EMBL" id="EQD55573.1"/>
    </source>
</evidence>
<sequence length="124" mass="13555">MSDLTITPKAHTAQGAARRSPSRSPEAHQPAARVRSESAAHYDASGSNEAEREAGILAQAEQILRRRFERLGTMSHPSDAGAWLRARLAAREAEAFCVVFMDNRHRVIAFEELFQGTIDGASVP</sequence>
<reference evidence="3" key="2">
    <citation type="journal article" date="2014" name="ISME J.">
        <title>Microbial stratification in low pH oxic and suboxic macroscopic growths along an acid mine drainage.</title>
        <authorList>
            <person name="Mendez-Garcia C."/>
            <person name="Mesa V."/>
            <person name="Sprenger R.R."/>
            <person name="Richter M."/>
            <person name="Diez M.S."/>
            <person name="Solano J."/>
            <person name="Bargiela R."/>
            <person name="Golyshina O.V."/>
            <person name="Manteca A."/>
            <person name="Ramos J.L."/>
            <person name="Gallego J.R."/>
            <person name="Llorente I."/>
            <person name="Martins Dos Santos V.A."/>
            <person name="Jensen O.N."/>
            <person name="Pelaez A.I."/>
            <person name="Sanchez J."/>
            <person name="Ferrer M."/>
        </authorList>
    </citation>
    <scope>NUCLEOTIDE SEQUENCE</scope>
</reference>
<dbReference type="Pfam" id="PF04002">
    <property type="entry name" value="RadC"/>
    <property type="match status" value="1"/>
</dbReference>
<protein>
    <submittedName>
        <fullName evidence="3">Protein containing DUF2466</fullName>
    </submittedName>
</protein>
<dbReference type="Gene3D" id="3.40.140.10">
    <property type="entry name" value="Cytidine Deaminase, domain 2"/>
    <property type="match status" value="1"/>
</dbReference>
<organism evidence="3">
    <name type="scientific">mine drainage metagenome</name>
    <dbReference type="NCBI Taxonomy" id="410659"/>
    <lineage>
        <taxon>unclassified sequences</taxon>
        <taxon>metagenomes</taxon>
        <taxon>ecological metagenomes</taxon>
    </lineage>
</organism>